<evidence type="ECO:0000313" key="1">
    <source>
        <dbReference type="EMBL" id="CAG5096795.1"/>
    </source>
</evidence>
<organism evidence="1 2">
    <name type="scientific">Cotesia congregata</name>
    <name type="common">Parasitoid wasp</name>
    <name type="synonym">Apanteles congregatus</name>
    <dbReference type="NCBI Taxonomy" id="51543"/>
    <lineage>
        <taxon>Eukaryota</taxon>
        <taxon>Metazoa</taxon>
        <taxon>Ecdysozoa</taxon>
        <taxon>Arthropoda</taxon>
        <taxon>Hexapoda</taxon>
        <taxon>Insecta</taxon>
        <taxon>Pterygota</taxon>
        <taxon>Neoptera</taxon>
        <taxon>Endopterygota</taxon>
        <taxon>Hymenoptera</taxon>
        <taxon>Apocrita</taxon>
        <taxon>Ichneumonoidea</taxon>
        <taxon>Braconidae</taxon>
        <taxon>Microgastrinae</taxon>
        <taxon>Cotesia</taxon>
    </lineage>
</organism>
<gene>
    <name evidence="1" type="ORF">HICCMSTLAB_LOCUS8389</name>
</gene>
<accession>A0A8J2HIF9</accession>
<name>A0A8J2HIF9_COTCN</name>
<keyword evidence="2" id="KW-1185">Reference proteome</keyword>
<dbReference type="Proteomes" id="UP000786811">
    <property type="component" value="Unassembled WGS sequence"/>
</dbReference>
<sequence>MLSEFKEAANGDLEKKALFDYWFKISNNSTGVTTKQNPVIKSIEIYNDHHNQHNLKNDLNTNQPYLSNDIVSNTNSSTDFLYTIDQELPNLNIETINTLNINKLLESIIIEDNDSSVINSEETSITDDGKILEFILKSGQVNNEEQPTDNNNVIQSTLSNLNEDNFIELEIHIVYDNSIVPVQHGEITTELTITHSKDPVINENHQVELEKENLNGVSQKTDIHRSIDETTSTAIDKNNIE</sequence>
<evidence type="ECO:0000313" key="2">
    <source>
        <dbReference type="Proteomes" id="UP000786811"/>
    </source>
</evidence>
<proteinExistence type="predicted"/>
<dbReference type="AlphaFoldDB" id="A0A8J2HIF9"/>
<protein>
    <submittedName>
        <fullName evidence="1">Uncharacterized protein</fullName>
    </submittedName>
</protein>
<reference evidence="1" key="1">
    <citation type="submission" date="2021-04" db="EMBL/GenBank/DDBJ databases">
        <authorList>
            <person name="Chebbi M.A.C M."/>
        </authorList>
    </citation>
    <scope>NUCLEOTIDE SEQUENCE</scope>
</reference>
<dbReference type="EMBL" id="CAJNRD030001121">
    <property type="protein sequence ID" value="CAG5096795.1"/>
    <property type="molecule type" value="Genomic_DNA"/>
</dbReference>
<comment type="caution">
    <text evidence="1">The sequence shown here is derived from an EMBL/GenBank/DDBJ whole genome shotgun (WGS) entry which is preliminary data.</text>
</comment>